<evidence type="ECO:0000256" key="5">
    <source>
        <dbReference type="ARBA" id="ARBA00023163"/>
    </source>
</evidence>
<keyword evidence="11" id="KW-1185">Reference proteome</keyword>
<evidence type="ECO:0000256" key="1">
    <source>
        <dbReference type="ARBA" id="ARBA00004123"/>
    </source>
</evidence>
<dbReference type="InterPro" id="IPR001005">
    <property type="entry name" value="SANT/Myb"/>
</dbReference>
<dbReference type="PROSITE" id="PS51294">
    <property type="entry name" value="HTH_MYB"/>
    <property type="match status" value="1"/>
</dbReference>
<proteinExistence type="predicted"/>
<dbReference type="PANTHER" id="PTHR48000">
    <property type="entry name" value="OS09G0431300 PROTEIN"/>
    <property type="match status" value="1"/>
</dbReference>
<dbReference type="GO" id="GO:0003677">
    <property type="term" value="F:DNA binding"/>
    <property type="evidence" value="ECO:0007669"/>
    <property type="project" value="UniProtKB-KW"/>
</dbReference>
<dbReference type="AlphaFoldDB" id="A0AA88DX47"/>
<dbReference type="GO" id="GO:0005634">
    <property type="term" value="C:nucleus"/>
    <property type="evidence" value="ECO:0007669"/>
    <property type="project" value="UniProtKB-SubCell"/>
</dbReference>
<evidence type="ECO:0000259" key="7">
    <source>
        <dbReference type="PROSITE" id="PS50090"/>
    </source>
</evidence>
<gene>
    <name evidence="9" type="ORF">TIFTF001_032654</name>
    <name evidence="10" type="ORF">TIFTF001_032718</name>
</gene>
<evidence type="ECO:0000259" key="8">
    <source>
        <dbReference type="PROSITE" id="PS51294"/>
    </source>
</evidence>
<dbReference type="EMBL" id="BTGU01000153">
    <property type="protein sequence ID" value="GMN63597.1"/>
    <property type="molecule type" value="Genomic_DNA"/>
</dbReference>
<dbReference type="PROSITE" id="PS50090">
    <property type="entry name" value="MYB_LIKE"/>
    <property type="match status" value="1"/>
</dbReference>
<organism evidence="9 11">
    <name type="scientific">Ficus carica</name>
    <name type="common">Common fig</name>
    <dbReference type="NCBI Taxonomy" id="3494"/>
    <lineage>
        <taxon>Eukaryota</taxon>
        <taxon>Viridiplantae</taxon>
        <taxon>Streptophyta</taxon>
        <taxon>Embryophyta</taxon>
        <taxon>Tracheophyta</taxon>
        <taxon>Spermatophyta</taxon>
        <taxon>Magnoliopsida</taxon>
        <taxon>eudicotyledons</taxon>
        <taxon>Gunneridae</taxon>
        <taxon>Pentapetalae</taxon>
        <taxon>rosids</taxon>
        <taxon>fabids</taxon>
        <taxon>Rosales</taxon>
        <taxon>Moraceae</taxon>
        <taxon>Ficeae</taxon>
        <taxon>Ficus</taxon>
    </lineage>
</organism>
<keyword evidence="3" id="KW-0805">Transcription regulation</keyword>
<name>A0AA88DX47_FICCA</name>
<feature type="domain" description="HTH myb-type" evidence="8">
    <location>
        <begin position="1"/>
        <end position="30"/>
    </location>
</feature>
<reference evidence="9" key="1">
    <citation type="submission" date="2023-07" db="EMBL/GenBank/DDBJ databases">
        <title>draft genome sequence of fig (Ficus carica).</title>
        <authorList>
            <person name="Takahashi T."/>
            <person name="Nishimura K."/>
        </authorList>
    </citation>
    <scope>NUCLEOTIDE SEQUENCE</scope>
</reference>
<dbReference type="InterPro" id="IPR009057">
    <property type="entry name" value="Homeodomain-like_sf"/>
</dbReference>
<evidence type="ECO:0000313" key="10">
    <source>
        <dbReference type="EMBL" id="GMN63636.1"/>
    </source>
</evidence>
<dbReference type="SUPFAM" id="SSF46689">
    <property type="entry name" value="Homeodomain-like"/>
    <property type="match status" value="1"/>
</dbReference>
<dbReference type="InterPro" id="IPR017930">
    <property type="entry name" value="Myb_dom"/>
</dbReference>
<evidence type="ECO:0000256" key="6">
    <source>
        <dbReference type="ARBA" id="ARBA00023242"/>
    </source>
</evidence>
<accession>A0AA88DX47</accession>
<dbReference type="Proteomes" id="UP001187192">
    <property type="component" value="Unassembled WGS sequence"/>
</dbReference>
<evidence type="ECO:0000313" key="9">
    <source>
        <dbReference type="EMBL" id="GMN63597.1"/>
    </source>
</evidence>
<evidence type="ECO:0000256" key="4">
    <source>
        <dbReference type="ARBA" id="ARBA00023125"/>
    </source>
</evidence>
<dbReference type="Gene3D" id="1.10.10.60">
    <property type="entry name" value="Homeodomain-like"/>
    <property type="match status" value="1"/>
</dbReference>
<keyword evidence="5" id="KW-0804">Transcription</keyword>
<evidence type="ECO:0000313" key="11">
    <source>
        <dbReference type="Proteomes" id="UP001187192"/>
    </source>
</evidence>
<keyword evidence="2" id="KW-0677">Repeat</keyword>
<evidence type="ECO:0000256" key="3">
    <source>
        <dbReference type="ARBA" id="ARBA00023015"/>
    </source>
</evidence>
<sequence>MRWSAIAAQLRGRIDNGVKNHWHNHLKKRIKLLNFSGEQEEHESVAEYLNIDNLINPNNNELQYQSDANSFQNPVTLPNSINIVDTSPMLTNTSYTTSSATTEASTNFMTVDSYYNINNNNNNNNNNNTPLEEVYAEFSDNFWAEPFLADNSYIPSAFLSSLDTEFLSPEVDANLLFTSSAIGGNLYEEQIK</sequence>
<comment type="caution">
    <text evidence="9">The sequence shown here is derived from an EMBL/GenBank/DDBJ whole genome shotgun (WGS) entry which is preliminary data.</text>
</comment>
<protein>
    <submittedName>
        <fullName evidence="9">Uncharacterized protein</fullName>
    </submittedName>
</protein>
<comment type="subcellular location">
    <subcellularLocation>
        <location evidence="1">Nucleus</location>
    </subcellularLocation>
</comment>
<dbReference type="CDD" id="cd00167">
    <property type="entry name" value="SANT"/>
    <property type="match status" value="1"/>
</dbReference>
<dbReference type="EMBL" id="BTGU01000155">
    <property type="protein sequence ID" value="GMN63636.1"/>
    <property type="molecule type" value="Genomic_DNA"/>
</dbReference>
<feature type="domain" description="Myb-like" evidence="7">
    <location>
        <begin position="1"/>
        <end position="26"/>
    </location>
</feature>
<evidence type="ECO:0000256" key="2">
    <source>
        <dbReference type="ARBA" id="ARBA00022737"/>
    </source>
</evidence>
<dbReference type="PANTHER" id="PTHR48000:SF20">
    <property type="entry name" value="OS01G0685400 PROTEIN"/>
    <property type="match status" value="1"/>
</dbReference>
<keyword evidence="4" id="KW-0238">DNA-binding</keyword>
<keyword evidence="6" id="KW-0539">Nucleus</keyword>